<comment type="function">
    <text evidence="4">Has an important function as a repair enzyme for proteins that have been inactivated by oxidation. Catalyzes the reversible oxidation-reduction of methionine sulfoxide in proteins to methionine.</text>
</comment>
<comment type="catalytic activity">
    <reaction evidence="2 4">
        <text>L-methionyl-[protein] + [thioredoxin]-disulfide + H2O = L-methionyl-(S)-S-oxide-[protein] + [thioredoxin]-dithiol</text>
        <dbReference type="Rhea" id="RHEA:14217"/>
        <dbReference type="Rhea" id="RHEA-COMP:10698"/>
        <dbReference type="Rhea" id="RHEA-COMP:10700"/>
        <dbReference type="Rhea" id="RHEA-COMP:12313"/>
        <dbReference type="Rhea" id="RHEA-COMP:12315"/>
        <dbReference type="ChEBI" id="CHEBI:15377"/>
        <dbReference type="ChEBI" id="CHEBI:16044"/>
        <dbReference type="ChEBI" id="CHEBI:29950"/>
        <dbReference type="ChEBI" id="CHEBI:44120"/>
        <dbReference type="ChEBI" id="CHEBI:50058"/>
        <dbReference type="EC" id="1.8.4.11"/>
    </reaction>
</comment>
<dbReference type="InterPro" id="IPR002569">
    <property type="entry name" value="Met_Sox_Rdtase_MsrA_dom"/>
</dbReference>
<reference evidence="6 7" key="1">
    <citation type="submission" date="2016-10" db="EMBL/GenBank/DDBJ databases">
        <authorList>
            <person name="de Groot N.N."/>
        </authorList>
    </citation>
    <scope>NUCLEOTIDE SEQUENCE [LARGE SCALE GENOMIC DNA]</scope>
    <source>
        <strain evidence="6 7">DSM 23399</strain>
    </source>
</reference>
<dbReference type="Gene3D" id="3.30.1060.10">
    <property type="entry name" value="Peptide methionine sulphoxide reductase MsrA"/>
    <property type="match status" value="1"/>
</dbReference>
<gene>
    <name evidence="4" type="primary">msrA</name>
    <name evidence="6" type="ORF">SAMN04489723_104326</name>
</gene>
<evidence type="ECO:0000259" key="5">
    <source>
        <dbReference type="Pfam" id="PF01625"/>
    </source>
</evidence>
<comment type="catalytic activity">
    <reaction evidence="3 4">
        <text>[thioredoxin]-disulfide + L-methionine + H2O = L-methionine (S)-S-oxide + [thioredoxin]-dithiol</text>
        <dbReference type="Rhea" id="RHEA:19993"/>
        <dbReference type="Rhea" id="RHEA-COMP:10698"/>
        <dbReference type="Rhea" id="RHEA-COMP:10700"/>
        <dbReference type="ChEBI" id="CHEBI:15377"/>
        <dbReference type="ChEBI" id="CHEBI:29950"/>
        <dbReference type="ChEBI" id="CHEBI:50058"/>
        <dbReference type="ChEBI" id="CHEBI:57844"/>
        <dbReference type="ChEBI" id="CHEBI:58772"/>
        <dbReference type="EC" id="1.8.4.11"/>
    </reaction>
</comment>
<comment type="similarity">
    <text evidence="4">Belongs to the MsrA Met sulfoxide reductase family.</text>
</comment>
<dbReference type="Proteomes" id="UP000198790">
    <property type="component" value="Unassembled WGS sequence"/>
</dbReference>
<evidence type="ECO:0000313" key="6">
    <source>
        <dbReference type="EMBL" id="SFB12469.1"/>
    </source>
</evidence>
<dbReference type="Pfam" id="PF01625">
    <property type="entry name" value="PMSR"/>
    <property type="match status" value="1"/>
</dbReference>
<evidence type="ECO:0000313" key="7">
    <source>
        <dbReference type="Proteomes" id="UP000198790"/>
    </source>
</evidence>
<dbReference type="STRING" id="237018.SAMN04489723_104326"/>
<dbReference type="EC" id="1.8.4.11" evidence="4"/>
<accession>A0A1I0YGH9</accession>
<dbReference type="HAMAP" id="MF_01401">
    <property type="entry name" value="MsrA"/>
    <property type="match status" value="1"/>
</dbReference>
<keyword evidence="1 4" id="KW-0560">Oxidoreductase</keyword>
<dbReference type="PANTHER" id="PTHR43774:SF1">
    <property type="entry name" value="PEPTIDE METHIONINE SULFOXIDE REDUCTASE MSRA 2"/>
    <property type="match status" value="1"/>
</dbReference>
<feature type="domain" description="Peptide methionine sulphoxide reductase MsrA" evidence="5">
    <location>
        <begin position="21"/>
        <end position="173"/>
    </location>
</feature>
<evidence type="ECO:0000256" key="3">
    <source>
        <dbReference type="ARBA" id="ARBA00048782"/>
    </source>
</evidence>
<dbReference type="GO" id="GO:0008113">
    <property type="term" value="F:peptide-methionine (S)-S-oxide reductase activity"/>
    <property type="evidence" value="ECO:0007669"/>
    <property type="project" value="UniProtKB-UniRule"/>
</dbReference>
<keyword evidence="7" id="KW-1185">Reference proteome</keyword>
<dbReference type="RefSeq" id="WP_092895890.1">
    <property type="nucleotide sequence ID" value="NZ_FOKK01000004.1"/>
</dbReference>
<evidence type="ECO:0000256" key="4">
    <source>
        <dbReference type="HAMAP-Rule" id="MF_01401"/>
    </source>
</evidence>
<dbReference type="PROSITE" id="PS51257">
    <property type="entry name" value="PROKAR_LIPOPROTEIN"/>
    <property type="match status" value="1"/>
</dbReference>
<dbReference type="SUPFAM" id="SSF55068">
    <property type="entry name" value="Peptide methionine sulfoxide reductase"/>
    <property type="match status" value="1"/>
</dbReference>
<dbReference type="PANTHER" id="PTHR43774">
    <property type="entry name" value="PEPTIDE METHIONINE SULFOXIDE REDUCTASE"/>
    <property type="match status" value="1"/>
</dbReference>
<dbReference type="InterPro" id="IPR036509">
    <property type="entry name" value="Met_Sox_Rdtase_MsrA_sf"/>
</dbReference>
<evidence type="ECO:0000256" key="1">
    <source>
        <dbReference type="ARBA" id="ARBA00023002"/>
    </source>
</evidence>
<dbReference type="OrthoDB" id="4174719at2"/>
<dbReference type="NCBIfam" id="TIGR00401">
    <property type="entry name" value="msrA"/>
    <property type="match status" value="1"/>
</dbReference>
<dbReference type="AlphaFoldDB" id="A0A1I0YGH9"/>
<organism evidence="6 7">
    <name type="scientific">Algoriphagus aquimarinus</name>
    <dbReference type="NCBI Taxonomy" id="237018"/>
    <lineage>
        <taxon>Bacteria</taxon>
        <taxon>Pseudomonadati</taxon>
        <taxon>Bacteroidota</taxon>
        <taxon>Cytophagia</taxon>
        <taxon>Cytophagales</taxon>
        <taxon>Cyclobacteriaceae</taxon>
        <taxon>Algoriphagus</taxon>
    </lineage>
</organism>
<dbReference type="GO" id="GO:0033744">
    <property type="term" value="F:L-methionine:thioredoxin-disulfide S-oxidoreductase activity"/>
    <property type="evidence" value="ECO:0007669"/>
    <property type="project" value="RHEA"/>
</dbReference>
<sequence length="192" mass="21610">MDSELKLPTTEVKIPEGLNMITLGAGCFWCIEAVFQRLQGVDKVVSGYSGGFIENPTYNAICSGTTGHAEVIEVYYDPSVISLSELLEVFWATHDPTTLNRQGADAGPQYRSSIFYHNPEQEILANNLKTQLNASKVFDSPIVTEITAFTNFYPAENHHQDYYNQNGAQPYCQFVIKPKVDKLKKFFSQRLK</sequence>
<feature type="active site" evidence="4">
    <location>
        <position position="27"/>
    </location>
</feature>
<proteinExistence type="inferred from homology"/>
<protein>
    <recommendedName>
        <fullName evidence="4">Peptide methionine sulfoxide reductase MsrA</fullName>
        <shortName evidence="4">Protein-methionine-S-oxide reductase</shortName>
        <ecNumber evidence="4">1.8.4.11</ecNumber>
    </recommendedName>
    <alternativeName>
        <fullName evidence="4">Peptide-methionine (S)-S-oxide reductase</fullName>
        <shortName evidence="4">Peptide Met(O) reductase</shortName>
    </alternativeName>
</protein>
<evidence type="ECO:0000256" key="2">
    <source>
        <dbReference type="ARBA" id="ARBA00047806"/>
    </source>
</evidence>
<name>A0A1I0YGH9_9BACT</name>
<dbReference type="EMBL" id="FOKK01000004">
    <property type="protein sequence ID" value="SFB12469.1"/>
    <property type="molecule type" value="Genomic_DNA"/>
</dbReference>